<accession>A0A170PU51</accession>
<sequence>MDSPLDFLAVTDHGEYLGIMPVMATPGTNLSRTNFAKSVFGPDATNPAQSFHNVGITIVTGEEVDEIYDRDVIDSAWMKNIETAERHNEPGKFTAFSGYEFTAMTEVMDSEVPAAANLHRNVIFRGDAPDRLFSTLDSPNPEDLWAWMDARRAEGLDVISIPHNSNASNGEMFASETYEGGQLTADYAITRMRNEPVIEISQVKGTSEVHPALSPNDEWANFEIYDTLVGSAAKSTPHLGDFARNALARGLGFEETESFNPYKFGFIGSSDTHIGAGSFDEKNFTGKFPQDGSNPEFRHSVPPEGADSWDGVVSLNSLPPGAVKPSMRRKLSAGKYSASGLAGVWADENTRDAIFDAIRRKETFGTSGPRIKARMFAGYGFDQAMLADPDLVSAAYRTGVPQGGDLVGNQQAPSFLAWAIRDPASYPLQRLQVIKVSTDAQGKAHEAVYDAACSGNVEPDSDTHRCPDNGANVDISDCSTRPGSGVGELKTLWTDPNYDPTRRAAYYVRVLENPSCRWSTWDAVRNGSPPNPDMPVLVQERAWTSPIWVKPE</sequence>
<dbReference type="Pfam" id="PF12228">
    <property type="entry name" value="DUF3604"/>
    <property type="match status" value="1"/>
</dbReference>
<dbReference type="Gene3D" id="3.20.20.140">
    <property type="entry name" value="Metal-dependent hydrolases"/>
    <property type="match status" value="1"/>
</dbReference>
<proteinExistence type="predicted"/>
<name>A0A170PU51_9ZZZZ</name>
<protein>
    <recommendedName>
        <fullName evidence="2">DUF3604 domain-containing protein</fullName>
    </recommendedName>
</protein>
<evidence type="ECO:0000313" key="1">
    <source>
        <dbReference type="EMBL" id="CUS57306.1"/>
    </source>
</evidence>
<reference evidence="1" key="1">
    <citation type="submission" date="2015-10" db="EMBL/GenBank/DDBJ databases">
        <authorList>
            <person name="Gilbert D.G."/>
        </authorList>
    </citation>
    <scope>NUCLEOTIDE SEQUENCE</scope>
</reference>
<evidence type="ECO:0008006" key="2">
    <source>
        <dbReference type="Google" id="ProtNLM"/>
    </source>
</evidence>
<dbReference type="EMBL" id="CZQD01000038">
    <property type="protein sequence ID" value="CUS57306.1"/>
    <property type="molecule type" value="Genomic_DNA"/>
</dbReference>
<dbReference type="InterPro" id="IPR022028">
    <property type="entry name" value="DUF3604"/>
</dbReference>
<gene>
    <name evidence="1" type="ORF">MGWOODY_Hyp909</name>
</gene>
<dbReference type="AlphaFoldDB" id="A0A170PU51"/>
<organism evidence="1">
    <name type="scientific">hydrothermal vent metagenome</name>
    <dbReference type="NCBI Taxonomy" id="652676"/>
    <lineage>
        <taxon>unclassified sequences</taxon>
        <taxon>metagenomes</taxon>
        <taxon>ecological metagenomes</taxon>
    </lineage>
</organism>